<accession>A0A392V6Q6</accession>
<reference evidence="1 2" key="1">
    <citation type="journal article" date="2018" name="Front. Plant Sci.">
        <title>Red Clover (Trifolium pratense) and Zigzag Clover (T. medium) - A Picture of Genomic Similarities and Differences.</title>
        <authorList>
            <person name="Dluhosova J."/>
            <person name="Istvanek J."/>
            <person name="Nedelnik J."/>
            <person name="Repkova J."/>
        </authorList>
    </citation>
    <scope>NUCLEOTIDE SEQUENCE [LARGE SCALE GENOMIC DNA]</scope>
    <source>
        <strain evidence="2">cv. 10/8</strain>
        <tissue evidence="1">Leaf</tissue>
    </source>
</reference>
<dbReference type="AlphaFoldDB" id="A0A392V6Q6"/>
<comment type="caution">
    <text evidence="1">The sequence shown here is derived from an EMBL/GenBank/DDBJ whole genome shotgun (WGS) entry which is preliminary data.</text>
</comment>
<proteinExistence type="predicted"/>
<name>A0A392V6Q6_9FABA</name>
<dbReference type="Proteomes" id="UP000265520">
    <property type="component" value="Unassembled WGS sequence"/>
</dbReference>
<keyword evidence="2" id="KW-1185">Reference proteome</keyword>
<organism evidence="1 2">
    <name type="scientific">Trifolium medium</name>
    <dbReference type="NCBI Taxonomy" id="97028"/>
    <lineage>
        <taxon>Eukaryota</taxon>
        <taxon>Viridiplantae</taxon>
        <taxon>Streptophyta</taxon>
        <taxon>Embryophyta</taxon>
        <taxon>Tracheophyta</taxon>
        <taxon>Spermatophyta</taxon>
        <taxon>Magnoliopsida</taxon>
        <taxon>eudicotyledons</taxon>
        <taxon>Gunneridae</taxon>
        <taxon>Pentapetalae</taxon>
        <taxon>rosids</taxon>
        <taxon>fabids</taxon>
        <taxon>Fabales</taxon>
        <taxon>Fabaceae</taxon>
        <taxon>Papilionoideae</taxon>
        <taxon>50 kb inversion clade</taxon>
        <taxon>NPAAA clade</taxon>
        <taxon>Hologalegina</taxon>
        <taxon>IRL clade</taxon>
        <taxon>Trifolieae</taxon>
        <taxon>Trifolium</taxon>
    </lineage>
</organism>
<protein>
    <submittedName>
        <fullName evidence="1">Uncharacterized protein</fullName>
    </submittedName>
</protein>
<evidence type="ECO:0000313" key="1">
    <source>
        <dbReference type="EMBL" id="MCI83976.1"/>
    </source>
</evidence>
<dbReference type="EMBL" id="LXQA011079904">
    <property type="protein sequence ID" value="MCI83976.1"/>
    <property type="molecule type" value="Genomic_DNA"/>
</dbReference>
<sequence>MTAGRRGVLNNPKGVRRWCGRDGLSTTELRLHLGKKKVGYGGGQRLLAVDGG</sequence>
<evidence type="ECO:0000313" key="2">
    <source>
        <dbReference type="Proteomes" id="UP000265520"/>
    </source>
</evidence>